<evidence type="ECO:0000313" key="3">
    <source>
        <dbReference type="Proteomes" id="UP001500571"/>
    </source>
</evidence>
<evidence type="ECO:0000313" key="2">
    <source>
        <dbReference type="EMBL" id="GAA1947629.1"/>
    </source>
</evidence>
<sequence>MIAAPATAAIEDPARSLPVRVTAATRGSSTTRRETAGTSSAATTRLRNSPTGAPASAAASATSASIASAQPVTSGLCLSSAALPAARAAQAKRSTCQNGKFHGITAKTTPIGS</sequence>
<dbReference type="EMBL" id="BAAAPB010000001">
    <property type="protein sequence ID" value="GAA1947629.1"/>
    <property type="molecule type" value="Genomic_DNA"/>
</dbReference>
<feature type="compositionally biased region" description="Low complexity" evidence="1">
    <location>
        <begin position="1"/>
        <end position="11"/>
    </location>
</feature>
<keyword evidence="3" id="KW-1185">Reference proteome</keyword>
<dbReference type="Proteomes" id="UP001500571">
    <property type="component" value="Unassembled WGS sequence"/>
</dbReference>
<protein>
    <submittedName>
        <fullName evidence="2">Uncharacterized protein</fullName>
    </submittedName>
</protein>
<organism evidence="2 3">
    <name type="scientific">Nocardioides panacihumi</name>
    <dbReference type="NCBI Taxonomy" id="400774"/>
    <lineage>
        <taxon>Bacteria</taxon>
        <taxon>Bacillati</taxon>
        <taxon>Actinomycetota</taxon>
        <taxon>Actinomycetes</taxon>
        <taxon>Propionibacteriales</taxon>
        <taxon>Nocardioidaceae</taxon>
        <taxon>Nocardioides</taxon>
    </lineage>
</organism>
<comment type="caution">
    <text evidence="2">The sequence shown here is derived from an EMBL/GenBank/DDBJ whole genome shotgun (WGS) entry which is preliminary data.</text>
</comment>
<feature type="region of interest" description="Disordered" evidence="1">
    <location>
        <begin position="1"/>
        <end position="64"/>
    </location>
</feature>
<gene>
    <name evidence="2" type="ORF">GCM10009798_03430</name>
</gene>
<evidence type="ECO:0000256" key="1">
    <source>
        <dbReference type="SAM" id="MobiDB-lite"/>
    </source>
</evidence>
<reference evidence="2 3" key="1">
    <citation type="journal article" date="2019" name="Int. J. Syst. Evol. Microbiol.">
        <title>The Global Catalogue of Microorganisms (GCM) 10K type strain sequencing project: providing services to taxonomists for standard genome sequencing and annotation.</title>
        <authorList>
            <consortium name="The Broad Institute Genomics Platform"/>
            <consortium name="The Broad Institute Genome Sequencing Center for Infectious Disease"/>
            <person name="Wu L."/>
            <person name="Ma J."/>
        </authorList>
    </citation>
    <scope>NUCLEOTIDE SEQUENCE [LARGE SCALE GENOMIC DNA]</scope>
    <source>
        <strain evidence="2 3">JCM 15309</strain>
    </source>
</reference>
<proteinExistence type="predicted"/>
<accession>A0ABN2Q9G6</accession>
<feature type="compositionally biased region" description="Low complexity" evidence="1">
    <location>
        <begin position="22"/>
        <end position="64"/>
    </location>
</feature>
<name>A0ABN2Q9G6_9ACTN</name>